<dbReference type="Proteomes" id="UP000006729">
    <property type="component" value="Chromosome 3"/>
</dbReference>
<dbReference type="InterPro" id="IPR050560">
    <property type="entry name" value="MYB_TF"/>
</dbReference>
<dbReference type="GO" id="GO:0006355">
    <property type="term" value="P:regulation of DNA-templated transcription"/>
    <property type="evidence" value="ECO:0000318"/>
    <property type="project" value="GO_Central"/>
</dbReference>
<dbReference type="InterPro" id="IPR009057">
    <property type="entry name" value="Homeodomain-like_sf"/>
</dbReference>
<dbReference type="Pfam" id="PF00249">
    <property type="entry name" value="Myb_DNA-binding"/>
    <property type="match status" value="1"/>
</dbReference>
<dbReference type="PANTHER" id="PTHR45614:SF252">
    <property type="entry name" value="TRANSCRIPTION FACTOR MYB3R-2-LIKE"/>
    <property type="match status" value="1"/>
</dbReference>
<dbReference type="OrthoDB" id="2143914at2759"/>
<evidence type="ECO:0000313" key="8">
    <source>
        <dbReference type="EMBL" id="RQO88244.1"/>
    </source>
</evidence>
<keyword evidence="4" id="KW-0238">DNA-binding</keyword>
<dbReference type="PROSITE" id="PS50090">
    <property type="entry name" value="MYB_LIKE"/>
    <property type="match status" value="3"/>
</dbReference>
<keyword evidence="9" id="KW-1185">Reference proteome</keyword>
<dbReference type="FunFam" id="1.10.10.60:FF:000010">
    <property type="entry name" value="Transcriptional activator Myb isoform A"/>
    <property type="match status" value="1"/>
</dbReference>
<evidence type="ECO:0000313" key="9">
    <source>
        <dbReference type="Proteomes" id="UP000006729"/>
    </source>
</evidence>
<sequence>MEIMRVKTEEELFNVDSENEVIDASPCSVYFGASPRWTTGPTRSSRRGGWTKEEDCLLEESVRKFNGRHWKKIAECLPGRTVSQCFCRWDRVLNPAIVKGTWTKEEDDCIMELVGKHGCRKWSVIAKSLPGRVGKQCRERWFNHLNPTINRAPWTKEEEMTLTYYREIYGNKWAKIARFLPGRSDNAIKNYWNCVLKKNLDSYSLHGCTMDLFTVSSPSSYNCAAELNCLKLKESQSVEKAAFVYENMELRCSAEMSASGSAKANGIGKKNEVRKLHMQAEETSQNCLHHESQQLSTLVCNLDAGEVPSMDTCVMHPISPFCCSTPTKYARSISVNSTSPESILRNSARTFKNTPSIIRKRALRGAAIAKISDVTCTPSSKFSCPDDFQIVDSTNSPNEKQGFLRYFQPETSFAIKSLKRHFDYAFDMEKEADLGKCGKSVSLSEPLHQNFLESR</sequence>
<dbReference type="PANTHER" id="PTHR45614">
    <property type="entry name" value="MYB PROTEIN-RELATED"/>
    <property type="match status" value="1"/>
</dbReference>
<dbReference type="InParanoid" id="A0A3N7G6W9"/>
<evidence type="ECO:0000256" key="4">
    <source>
        <dbReference type="ARBA" id="ARBA00023125"/>
    </source>
</evidence>
<evidence type="ECO:0000256" key="3">
    <source>
        <dbReference type="ARBA" id="ARBA00023015"/>
    </source>
</evidence>
<dbReference type="SMART" id="SM00717">
    <property type="entry name" value="SANT"/>
    <property type="match status" value="3"/>
</dbReference>
<dbReference type="CDD" id="cd00167">
    <property type="entry name" value="SANT"/>
    <property type="match status" value="3"/>
</dbReference>
<keyword evidence="5" id="KW-0539">Nucleus</keyword>
<dbReference type="Gramene" id="Potri.003G123800.4.v4.1">
    <property type="protein sequence ID" value="Potri.003G123800.4.v4.1"/>
    <property type="gene ID" value="Potri.003G123800.v4.1"/>
</dbReference>
<dbReference type="OMA" id="HTKVHEP"/>
<dbReference type="EMBL" id="CM009292">
    <property type="protein sequence ID" value="RQO88245.1"/>
    <property type="molecule type" value="Genomic_DNA"/>
</dbReference>
<keyword evidence="3" id="KW-0805">Transcription regulation</keyword>
<evidence type="ECO:0000256" key="2">
    <source>
        <dbReference type="ARBA" id="ARBA00022737"/>
    </source>
</evidence>
<dbReference type="GO" id="GO:0005634">
    <property type="term" value="C:nucleus"/>
    <property type="evidence" value="ECO:0000318"/>
    <property type="project" value="GO_Central"/>
</dbReference>
<dbReference type="InterPro" id="IPR001005">
    <property type="entry name" value="SANT/Myb"/>
</dbReference>
<keyword evidence="2" id="KW-0677">Repeat</keyword>
<protein>
    <recommendedName>
        <fullName evidence="10">MYB family protein</fullName>
    </recommendedName>
</protein>
<name>A0A3N7G6W9_POPTR</name>
<dbReference type="InterPro" id="IPR017930">
    <property type="entry name" value="Myb_dom"/>
</dbReference>
<accession>A0A3N7G6W9</accession>
<dbReference type="PROSITE" id="PS51294">
    <property type="entry name" value="HTH_MYB"/>
    <property type="match status" value="3"/>
</dbReference>
<evidence type="ECO:0000259" key="6">
    <source>
        <dbReference type="PROSITE" id="PS50090"/>
    </source>
</evidence>
<dbReference type="SMR" id="A0A3N7G6W9"/>
<dbReference type="GO" id="GO:0000981">
    <property type="term" value="F:DNA-binding transcription factor activity, RNA polymerase II-specific"/>
    <property type="evidence" value="ECO:0000318"/>
    <property type="project" value="GO_Central"/>
</dbReference>
<evidence type="ECO:0008006" key="10">
    <source>
        <dbReference type="Google" id="ProtNLM"/>
    </source>
</evidence>
<feature type="domain" description="HTH myb-type" evidence="7">
    <location>
        <begin position="94"/>
        <end position="149"/>
    </location>
</feature>
<gene>
    <name evidence="8" type="ORF">POPTR_003G123800</name>
</gene>
<feature type="domain" description="Myb-like" evidence="6">
    <location>
        <begin position="94"/>
        <end position="145"/>
    </location>
</feature>
<reference evidence="8 9" key="1">
    <citation type="journal article" date="2006" name="Science">
        <title>The genome of black cottonwood, Populus trichocarpa (Torr. &amp; Gray).</title>
        <authorList>
            <person name="Tuskan G.A."/>
            <person name="Difazio S."/>
            <person name="Jansson S."/>
            <person name="Bohlmann J."/>
            <person name="Grigoriev I."/>
            <person name="Hellsten U."/>
            <person name="Putnam N."/>
            <person name="Ralph S."/>
            <person name="Rombauts S."/>
            <person name="Salamov A."/>
            <person name="Schein J."/>
            <person name="Sterck L."/>
            <person name="Aerts A."/>
            <person name="Bhalerao R.R."/>
            <person name="Bhalerao R.P."/>
            <person name="Blaudez D."/>
            <person name="Boerjan W."/>
            <person name="Brun A."/>
            <person name="Brunner A."/>
            <person name="Busov V."/>
            <person name="Campbell M."/>
            <person name="Carlson J."/>
            <person name="Chalot M."/>
            <person name="Chapman J."/>
            <person name="Chen G.L."/>
            <person name="Cooper D."/>
            <person name="Coutinho P.M."/>
            <person name="Couturier J."/>
            <person name="Covert S."/>
            <person name="Cronk Q."/>
            <person name="Cunningham R."/>
            <person name="Davis J."/>
            <person name="Degroeve S."/>
            <person name="Dejardin A."/>
            <person name="Depamphilis C."/>
            <person name="Detter J."/>
            <person name="Dirks B."/>
            <person name="Dubchak I."/>
            <person name="Duplessis S."/>
            <person name="Ehlting J."/>
            <person name="Ellis B."/>
            <person name="Gendler K."/>
            <person name="Goodstein D."/>
            <person name="Gribskov M."/>
            <person name="Grimwood J."/>
            <person name="Groover A."/>
            <person name="Gunter L."/>
            <person name="Hamberger B."/>
            <person name="Heinze B."/>
            <person name="Helariutta Y."/>
            <person name="Henrissat B."/>
            <person name="Holligan D."/>
            <person name="Holt R."/>
            <person name="Huang W."/>
            <person name="Islam-Faridi N."/>
            <person name="Jones S."/>
            <person name="Jones-Rhoades M."/>
            <person name="Jorgensen R."/>
            <person name="Joshi C."/>
            <person name="Kangasjarvi J."/>
            <person name="Karlsson J."/>
            <person name="Kelleher C."/>
            <person name="Kirkpatrick R."/>
            <person name="Kirst M."/>
            <person name="Kohler A."/>
            <person name="Kalluri U."/>
            <person name="Larimer F."/>
            <person name="Leebens-Mack J."/>
            <person name="Leple J.C."/>
            <person name="Locascio P."/>
            <person name="Lou Y."/>
            <person name="Lucas S."/>
            <person name="Martin F."/>
            <person name="Montanini B."/>
            <person name="Napoli C."/>
            <person name="Nelson D.R."/>
            <person name="Nelson C."/>
            <person name="Nieminen K."/>
            <person name="Nilsson O."/>
            <person name="Pereda V."/>
            <person name="Peter G."/>
            <person name="Philippe R."/>
            <person name="Pilate G."/>
            <person name="Poliakov A."/>
            <person name="Razumovskaya J."/>
            <person name="Richardson P."/>
            <person name="Rinaldi C."/>
            <person name="Ritland K."/>
            <person name="Rouze P."/>
            <person name="Ryaboy D."/>
            <person name="Schmutz J."/>
            <person name="Schrader J."/>
            <person name="Segerman B."/>
            <person name="Shin H."/>
            <person name="Siddiqui A."/>
            <person name="Sterky F."/>
            <person name="Terry A."/>
            <person name="Tsai C.J."/>
            <person name="Uberbacher E."/>
            <person name="Unneberg P."/>
            <person name="Vahala J."/>
            <person name="Wall K."/>
            <person name="Wessler S."/>
            <person name="Yang G."/>
            <person name="Yin T."/>
            <person name="Douglas C."/>
            <person name="Marra M."/>
            <person name="Sandberg G."/>
            <person name="Van de Peer Y."/>
            <person name="Rokhsar D."/>
        </authorList>
    </citation>
    <scope>NUCLEOTIDE SEQUENCE [LARGE SCALE GENOMIC DNA]</scope>
    <source>
        <strain evidence="9">cv. Nisqually</strain>
        <strain evidence="8">Nisqually-1</strain>
    </source>
</reference>
<comment type="subcellular location">
    <subcellularLocation>
        <location evidence="1">Nucleus</location>
    </subcellularLocation>
</comment>
<feature type="domain" description="Myb-like" evidence="6">
    <location>
        <begin position="146"/>
        <end position="196"/>
    </location>
</feature>
<evidence type="ECO:0000259" key="7">
    <source>
        <dbReference type="PROSITE" id="PS51294"/>
    </source>
</evidence>
<dbReference type="GO" id="GO:0000978">
    <property type="term" value="F:RNA polymerase II cis-regulatory region sequence-specific DNA binding"/>
    <property type="evidence" value="ECO:0000318"/>
    <property type="project" value="GO_Central"/>
</dbReference>
<dbReference type="AlphaFoldDB" id="A0A3N7G6W9"/>
<dbReference type="SUPFAM" id="SSF46689">
    <property type="entry name" value="Homeodomain-like"/>
    <property type="match status" value="2"/>
</dbReference>
<keyword evidence="3" id="KW-0804">Transcription</keyword>
<dbReference type="EMBL" id="CM009292">
    <property type="protein sequence ID" value="RQO88243.1"/>
    <property type="molecule type" value="Genomic_DNA"/>
</dbReference>
<dbReference type="Gene3D" id="1.10.10.60">
    <property type="entry name" value="Homeodomain-like"/>
    <property type="match status" value="3"/>
</dbReference>
<reference evidence="8" key="2">
    <citation type="submission" date="2017-07" db="EMBL/GenBank/DDBJ databases">
        <title>WGS assembly of Populus trichocarpa.</title>
        <authorList>
            <person name="Tuskan G."/>
            <person name="Difazio S."/>
            <person name="Jansson S."/>
            <person name="Bohlmann J."/>
            <person name="Grigoriev I."/>
            <person name="Hellsten U."/>
            <person name="Putnam N."/>
            <person name="Ralph S."/>
            <person name="Rombauts S."/>
            <person name="Salamov A."/>
            <person name="Schein J."/>
            <person name="Sterck L."/>
            <person name="Aerts A."/>
            <person name="Bhalerao R."/>
            <person name="Bhalerao R."/>
            <person name="Blaudez D."/>
            <person name="Boerjan W."/>
            <person name="Brun A."/>
            <person name="Brunner A."/>
            <person name="Busov V."/>
            <person name="Campbell M."/>
            <person name="Carlson J."/>
            <person name="Chalot M."/>
            <person name="Chapman J."/>
            <person name="Chen G."/>
            <person name="Cooper D."/>
            <person name="Coutinho P."/>
            <person name="Couturier J."/>
            <person name="Covert S."/>
            <person name="Cronk Q."/>
            <person name="Cunningham R."/>
            <person name="Davis J."/>
            <person name="Degroeve S."/>
            <person name="Dejardin A."/>
            <person name="Depamphilis C."/>
            <person name="Detter J."/>
            <person name="Dirks B."/>
            <person name="Dubchak I."/>
            <person name="Duplessis S."/>
            <person name="Ehlting J."/>
            <person name="Ellis B."/>
            <person name="Gendler K."/>
            <person name="Goodstein D."/>
            <person name="Gribskov M."/>
            <person name="Grimwood J."/>
            <person name="Groover A."/>
            <person name="Gunter L."/>
            <person name="Hamberger B."/>
            <person name="Heinze B."/>
            <person name="Helariutta Y."/>
            <person name="Henrissat B."/>
            <person name="Holligan D."/>
            <person name="Holt R."/>
            <person name="Huang W."/>
            <person name="Islam-Faridi N."/>
            <person name="Jones S."/>
            <person name="Jones-Rhoades M."/>
            <person name="Jorgensen R."/>
            <person name="Joshi C."/>
            <person name="Kangasjarvi J."/>
            <person name="Karlsson J."/>
            <person name="Kelleher C."/>
            <person name="Kirkpatrick R."/>
            <person name="Kirst M."/>
            <person name="Kohler A."/>
            <person name="Kalluri U."/>
            <person name="Larimer F."/>
            <person name="Leebens-Mack J."/>
            <person name="Leple J."/>
            <person name="Locascio P."/>
            <person name="Lou Y."/>
            <person name="Lucas S."/>
            <person name="Martin F."/>
            <person name="Montanini B."/>
            <person name="Napoli C."/>
            <person name="Nelson D."/>
            <person name="Nelson C."/>
            <person name="Nieminen K."/>
            <person name="Nilsson O."/>
            <person name="Pereda V."/>
            <person name="Peter G."/>
            <person name="Philippe R."/>
            <person name="Pilate G."/>
            <person name="Poliakov A."/>
            <person name="Razumovskaya J."/>
            <person name="Richardson P."/>
            <person name="Rinaldi C."/>
            <person name="Ritland K."/>
            <person name="Rouze P."/>
            <person name="Ryaboy D."/>
            <person name="Schmutz J."/>
            <person name="Schrader J."/>
            <person name="Segerman B."/>
            <person name="Shin H."/>
            <person name="Siddiqui A."/>
            <person name="Sterky F."/>
            <person name="Terry A."/>
            <person name="Tsai C."/>
            <person name="Uberbacher E."/>
            <person name="Unneberg P."/>
            <person name="Vahala J."/>
            <person name="Wall K."/>
            <person name="Wessler S."/>
            <person name="Yang G."/>
            <person name="Yin T."/>
            <person name="Douglas C."/>
            <person name="Marra M."/>
            <person name="Sandberg G."/>
            <person name="Van De Peer Y."/>
            <person name="Rokhsar D."/>
        </authorList>
    </citation>
    <scope>NUCLEOTIDE SEQUENCE</scope>
    <source>
        <strain evidence="8">Nisqually-1</strain>
    </source>
</reference>
<dbReference type="Pfam" id="PF13921">
    <property type="entry name" value="Myb_DNA-bind_6"/>
    <property type="match status" value="1"/>
</dbReference>
<dbReference type="EMBL" id="CM009292">
    <property type="protein sequence ID" value="RQO88244.1"/>
    <property type="molecule type" value="Genomic_DNA"/>
</dbReference>
<dbReference type="Gramene" id="Potri.003G123800.2.v4.1">
    <property type="protein sequence ID" value="Potri.003G123800.2.v4.1"/>
    <property type="gene ID" value="Potri.003G123800.v4.1"/>
</dbReference>
<evidence type="ECO:0000256" key="5">
    <source>
        <dbReference type="ARBA" id="ARBA00023242"/>
    </source>
</evidence>
<feature type="domain" description="HTH myb-type" evidence="7">
    <location>
        <begin position="150"/>
        <end position="200"/>
    </location>
</feature>
<proteinExistence type="predicted"/>
<feature type="domain" description="Myb-like" evidence="6">
    <location>
        <begin position="42"/>
        <end position="93"/>
    </location>
</feature>
<evidence type="ECO:0000256" key="1">
    <source>
        <dbReference type="ARBA" id="ARBA00004123"/>
    </source>
</evidence>
<feature type="domain" description="HTH myb-type" evidence="7">
    <location>
        <begin position="42"/>
        <end position="93"/>
    </location>
</feature>
<organism evidence="8 9">
    <name type="scientific">Populus trichocarpa</name>
    <name type="common">Western balsam poplar</name>
    <name type="synonym">Populus balsamifera subsp. trichocarpa</name>
    <dbReference type="NCBI Taxonomy" id="3694"/>
    <lineage>
        <taxon>Eukaryota</taxon>
        <taxon>Viridiplantae</taxon>
        <taxon>Streptophyta</taxon>
        <taxon>Embryophyta</taxon>
        <taxon>Tracheophyta</taxon>
        <taxon>Spermatophyta</taxon>
        <taxon>Magnoliopsida</taxon>
        <taxon>eudicotyledons</taxon>
        <taxon>Gunneridae</taxon>
        <taxon>Pentapetalae</taxon>
        <taxon>rosids</taxon>
        <taxon>fabids</taxon>
        <taxon>Malpighiales</taxon>
        <taxon>Salicaceae</taxon>
        <taxon>Saliceae</taxon>
        <taxon>Populus</taxon>
    </lineage>
</organism>